<dbReference type="PANTHER" id="PTHR34215">
    <property type="entry name" value="BLL0784 PROTEIN"/>
    <property type="match status" value="1"/>
</dbReference>
<dbReference type="InterPro" id="IPR037465">
    <property type="entry name" value="YlxR"/>
</dbReference>
<dbReference type="Pfam" id="PF04296">
    <property type="entry name" value="YlxR"/>
    <property type="match status" value="1"/>
</dbReference>
<name>A0A8T7M868_9CHLR</name>
<dbReference type="Gene3D" id="3.30.1230.10">
    <property type="entry name" value="YlxR-like"/>
    <property type="match status" value="1"/>
</dbReference>
<evidence type="ECO:0000256" key="1">
    <source>
        <dbReference type="SAM" id="MobiDB-lite"/>
    </source>
</evidence>
<sequence length="112" mass="12241">MVISAAPSKGKKPKGPRPKHVPQRTCIACRSTDAKRGFTRLVRTPEGKVEIDPTGKKAGRGAYLCSVSECWKKGLEKKAVENALKVTIDLETRQHLGEFGEALPERSAVEVE</sequence>
<feature type="region of interest" description="Disordered" evidence="1">
    <location>
        <begin position="1"/>
        <end position="24"/>
    </location>
</feature>
<dbReference type="EMBL" id="CP128400">
    <property type="protein sequence ID" value="WJW68283.1"/>
    <property type="molecule type" value="Genomic_DNA"/>
</dbReference>
<dbReference type="Proteomes" id="UP001431572">
    <property type="component" value="Chromosome 2"/>
</dbReference>
<dbReference type="RefSeq" id="WP_341470187.1">
    <property type="nucleotide sequence ID" value="NZ_CP128400.1"/>
</dbReference>
<organism evidence="3 5">
    <name type="scientific">Candidatus Chlorohelix allophototropha</name>
    <dbReference type="NCBI Taxonomy" id="3003348"/>
    <lineage>
        <taxon>Bacteria</taxon>
        <taxon>Bacillati</taxon>
        <taxon>Chloroflexota</taxon>
        <taxon>Chloroflexia</taxon>
        <taxon>Candidatus Chloroheliales</taxon>
        <taxon>Candidatus Chloroheliaceae</taxon>
        <taxon>Candidatus Chlorohelix</taxon>
    </lineage>
</organism>
<dbReference type="EMBL" id="JACATZ010000003">
    <property type="protein sequence ID" value="NWJ48348.1"/>
    <property type="molecule type" value="Genomic_DNA"/>
</dbReference>
<evidence type="ECO:0000259" key="2">
    <source>
        <dbReference type="Pfam" id="PF04296"/>
    </source>
</evidence>
<dbReference type="Proteomes" id="UP000521676">
    <property type="component" value="Unassembled WGS sequence"/>
</dbReference>
<evidence type="ECO:0000313" key="5">
    <source>
        <dbReference type="Proteomes" id="UP000521676"/>
    </source>
</evidence>
<keyword evidence="6" id="KW-1185">Reference proteome</keyword>
<feature type="compositionally biased region" description="Basic residues" evidence="1">
    <location>
        <begin position="9"/>
        <end position="22"/>
    </location>
</feature>
<feature type="domain" description="YlxR" evidence="2">
    <location>
        <begin position="24"/>
        <end position="96"/>
    </location>
</feature>
<dbReference type="InterPro" id="IPR035931">
    <property type="entry name" value="YlxR-like_sf"/>
</dbReference>
<accession>A0A8T7M868</accession>
<dbReference type="PANTHER" id="PTHR34215:SF1">
    <property type="entry name" value="YLXR DOMAIN-CONTAINING PROTEIN"/>
    <property type="match status" value="1"/>
</dbReference>
<evidence type="ECO:0000313" key="4">
    <source>
        <dbReference type="EMBL" id="WJW68283.1"/>
    </source>
</evidence>
<dbReference type="SUPFAM" id="SSF64376">
    <property type="entry name" value="YlxR-like"/>
    <property type="match status" value="1"/>
</dbReference>
<proteinExistence type="predicted"/>
<dbReference type="NCBIfam" id="NF047356">
    <property type="entry name" value="RNA_bind_RnpM"/>
    <property type="match status" value="1"/>
</dbReference>
<protein>
    <submittedName>
        <fullName evidence="3">YlxR family protein</fullName>
    </submittedName>
</protein>
<dbReference type="AlphaFoldDB" id="A0A8T7M868"/>
<gene>
    <name evidence="3" type="ORF">HXX08_21030</name>
    <name evidence="4" type="ORF">OZ401_003890</name>
</gene>
<evidence type="ECO:0000313" key="6">
    <source>
        <dbReference type="Proteomes" id="UP001431572"/>
    </source>
</evidence>
<evidence type="ECO:0000313" key="3">
    <source>
        <dbReference type="EMBL" id="NWJ48348.1"/>
    </source>
</evidence>
<dbReference type="InterPro" id="IPR007393">
    <property type="entry name" value="YlxR_dom"/>
</dbReference>
<reference evidence="3 5" key="1">
    <citation type="submission" date="2020-06" db="EMBL/GenBank/DDBJ databases">
        <title>Anoxygenic phototrophic Chloroflexota member uses a Type I reaction center.</title>
        <authorList>
            <person name="Tsuji J.M."/>
            <person name="Shaw N.A."/>
            <person name="Nagashima S."/>
            <person name="Venkiteswaran J."/>
            <person name="Schiff S.L."/>
            <person name="Hanada S."/>
            <person name="Tank M."/>
            <person name="Neufeld J.D."/>
        </authorList>
    </citation>
    <scope>NUCLEOTIDE SEQUENCE [LARGE SCALE GENOMIC DNA]</scope>
    <source>
        <strain evidence="3">L227-S17</strain>
    </source>
</reference>
<reference evidence="4" key="2">
    <citation type="journal article" date="2024" name="Nature">
        <title>Anoxygenic phototroph of the Chloroflexota uses a type I reaction centre.</title>
        <authorList>
            <person name="Tsuji J.M."/>
            <person name="Shaw N.A."/>
            <person name="Nagashima S."/>
            <person name="Venkiteswaran J.J."/>
            <person name="Schiff S.L."/>
            <person name="Watanabe T."/>
            <person name="Fukui M."/>
            <person name="Hanada S."/>
            <person name="Tank M."/>
            <person name="Neufeld J.D."/>
        </authorList>
    </citation>
    <scope>NUCLEOTIDE SEQUENCE</scope>
    <source>
        <strain evidence="4">L227-S17</strain>
    </source>
</reference>